<dbReference type="Proteomes" id="UP001518989">
    <property type="component" value="Unassembled WGS sequence"/>
</dbReference>
<dbReference type="InterPro" id="IPR035919">
    <property type="entry name" value="EAL_sf"/>
</dbReference>
<dbReference type="EMBL" id="JACTNG010000003">
    <property type="protein sequence ID" value="MBO1078765.1"/>
    <property type="molecule type" value="Genomic_DNA"/>
</dbReference>
<feature type="domain" description="EAL" evidence="5">
    <location>
        <begin position="450"/>
        <end position="704"/>
    </location>
</feature>
<protein>
    <submittedName>
        <fullName evidence="7">EAL domain-containing protein</fullName>
    </submittedName>
</protein>
<dbReference type="InterPro" id="IPR043128">
    <property type="entry name" value="Rev_trsase/Diguanyl_cyclase"/>
</dbReference>
<dbReference type="InterPro" id="IPR001633">
    <property type="entry name" value="EAL_dom"/>
</dbReference>
<dbReference type="Pfam" id="PF00072">
    <property type="entry name" value="Response_reg"/>
    <property type="match status" value="1"/>
</dbReference>
<dbReference type="SUPFAM" id="SSF141868">
    <property type="entry name" value="EAL domain-like"/>
    <property type="match status" value="1"/>
</dbReference>
<evidence type="ECO:0000313" key="7">
    <source>
        <dbReference type="EMBL" id="MBO1078765.1"/>
    </source>
</evidence>
<dbReference type="PROSITE" id="PS50113">
    <property type="entry name" value="PAC"/>
    <property type="match status" value="1"/>
</dbReference>
<evidence type="ECO:0000259" key="3">
    <source>
        <dbReference type="PROSITE" id="PS50112"/>
    </source>
</evidence>
<keyword evidence="8" id="KW-1185">Reference proteome</keyword>
<evidence type="ECO:0000259" key="6">
    <source>
        <dbReference type="PROSITE" id="PS50887"/>
    </source>
</evidence>
<feature type="domain" description="GGDEF" evidence="6">
    <location>
        <begin position="308"/>
        <end position="441"/>
    </location>
</feature>
<dbReference type="Gene3D" id="3.30.70.270">
    <property type="match status" value="1"/>
</dbReference>
<name>A0ABS3KMU5_9PROT</name>
<dbReference type="Gene3D" id="3.30.450.20">
    <property type="entry name" value="PAS domain"/>
    <property type="match status" value="1"/>
</dbReference>
<proteinExistence type="predicted"/>
<dbReference type="InterPro" id="IPR011006">
    <property type="entry name" value="CheY-like_superfamily"/>
</dbReference>
<feature type="modified residue" description="4-aspartylphosphate" evidence="1">
    <location>
        <position position="54"/>
    </location>
</feature>
<reference evidence="7 8" key="1">
    <citation type="submission" date="2020-09" db="EMBL/GenBank/DDBJ databases">
        <title>Roseomonas.</title>
        <authorList>
            <person name="Zhu W."/>
        </authorList>
    </citation>
    <scope>NUCLEOTIDE SEQUENCE [LARGE SCALE GENOMIC DNA]</scope>
    <source>
        <strain evidence="7 8">573</strain>
    </source>
</reference>
<dbReference type="InterPro" id="IPR001789">
    <property type="entry name" value="Sig_transdc_resp-reg_receiver"/>
</dbReference>
<dbReference type="SMART" id="SM00448">
    <property type="entry name" value="REC"/>
    <property type="match status" value="1"/>
</dbReference>
<feature type="domain" description="PAS" evidence="3">
    <location>
        <begin position="151"/>
        <end position="206"/>
    </location>
</feature>
<dbReference type="PROSITE" id="PS50887">
    <property type="entry name" value="GGDEF"/>
    <property type="match status" value="1"/>
</dbReference>
<dbReference type="InterPro" id="IPR029787">
    <property type="entry name" value="Nucleotide_cyclase"/>
</dbReference>
<dbReference type="RefSeq" id="WP_207416202.1">
    <property type="nucleotide sequence ID" value="NZ_CP061177.1"/>
</dbReference>
<gene>
    <name evidence="7" type="ORF">IAI61_06975</name>
</gene>
<dbReference type="InterPro" id="IPR000014">
    <property type="entry name" value="PAS"/>
</dbReference>
<dbReference type="SUPFAM" id="SSF55073">
    <property type="entry name" value="Nucleotide cyclase"/>
    <property type="match status" value="1"/>
</dbReference>
<evidence type="ECO:0000259" key="5">
    <source>
        <dbReference type="PROSITE" id="PS50883"/>
    </source>
</evidence>
<dbReference type="Gene3D" id="3.20.20.450">
    <property type="entry name" value="EAL domain"/>
    <property type="match status" value="1"/>
</dbReference>
<dbReference type="Pfam" id="PF08448">
    <property type="entry name" value="PAS_4"/>
    <property type="match status" value="1"/>
</dbReference>
<evidence type="ECO:0000256" key="1">
    <source>
        <dbReference type="PROSITE-ProRule" id="PRU00169"/>
    </source>
</evidence>
<evidence type="ECO:0000313" key="8">
    <source>
        <dbReference type="Proteomes" id="UP001518989"/>
    </source>
</evidence>
<dbReference type="PANTHER" id="PTHR44757:SF2">
    <property type="entry name" value="BIOFILM ARCHITECTURE MAINTENANCE PROTEIN MBAA"/>
    <property type="match status" value="1"/>
</dbReference>
<dbReference type="Pfam" id="PF00990">
    <property type="entry name" value="GGDEF"/>
    <property type="match status" value="1"/>
</dbReference>
<dbReference type="PROSITE" id="PS50110">
    <property type="entry name" value="RESPONSE_REGULATORY"/>
    <property type="match status" value="1"/>
</dbReference>
<sequence>MPLIAIIDDQSTNRRIYSMLVRSCGPDMEVRDFADPLLALEWMASSRPDLIITDYRMPGMDGADMAQAVRSIPHCLHTPVIVITAYDEPNFRLRALEAGASDFVQTPIRHSDFQGRVRAMLDGQVAPPPPPLPVPEAPRPGLPPAAFPLMQVDGLMQVIGTIPALISVSDLQGVCQFANAAFAKHVGLSAAECVGRPVVELIRDQEGRRVALNRLVMERGEQLPSYEESVADPDGVPLTLLTTKSPLRDAEGAVVAILTTSIDITDQKNAQWHLQHLAGHDALTGLPNRSLLTRRIESSLAQAAQAGEQGALLFLDLDHFKTVNDSLGHVFGDQLLVAVARILRDNVGPRDTVARLGGDEFAILQEGINGPGDAAALAGQIGHALSQPLNLRGHSINISSSIGITMFPQDANGSDELLKNADLAMYGAKAEGRHGHRFFSIEQRRKVEHAQSLDTGLREGLRANEFLLHYQPQFHLGSGRATSVEALIRWQRPGHGLVSPGTFLRAAEDSGFIVQITEWVVRQACAQMRAWMQRGIAPDRVAINVSPTLFRRLDMHRLVTEAARTAGVPLSMLELELTEGVMMDRSAATLETLHALRRDGVSLALDDFGTGFSSLDYLRRFKVNRIKIDQSFVRNLPQNGEDASIVRTIIGLTHGLGLLVVAEGVETQEALDFLRAEGCDEVQGFHLGRPCGPDDCAQNFLVLRRAAG</sequence>
<dbReference type="SMART" id="SM00091">
    <property type="entry name" value="PAS"/>
    <property type="match status" value="1"/>
</dbReference>
<dbReference type="SMART" id="SM00267">
    <property type="entry name" value="GGDEF"/>
    <property type="match status" value="1"/>
</dbReference>
<evidence type="ECO:0000259" key="4">
    <source>
        <dbReference type="PROSITE" id="PS50113"/>
    </source>
</evidence>
<dbReference type="CDD" id="cd00130">
    <property type="entry name" value="PAS"/>
    <property type="match status" value="1"/>
</dbReference>
<dbReference type="PANTHER" id="PTHR44757">
    <property type="entry name" value="DIGUANYLATE CYCLASE DGCP"/>
    <property type="match status" value="1"/>
</dbReference>
<dbReference type="InterPro" id="IPR000160">
    <property type="entry name" value="GGDEF_dom"/>
</dbReference>
<dbReference type="CDD" id="cd01949">
    <property type="entry name" value="GGDEF"/>
    <property type="match status" value="1"/>
</dbReference>
<accession>A0ABS3KMU5</accession>
<dbReference type="InterPro" id="IPR013656">
    <property type="entry name" value="PAS_4"/>
</dbReference>
<comment type="caution">
    <text evidence="7">The sequence shown here is derived from an EMBL/GenBank/DDBJ whole genome shotgun (WGS) entry which is preliminary data.</text>
</comment>
<keyword evidence="1" id="KW-0597">Phosphoprotein</keyword>
<dbReference type="NCBIfam" id="TIGR00229">
    <property type="entry name" value="sensory_box"/>
    <property type="match status" value="1"/>
</dbReference>
<dbReference type="CDD" id="cd01948">
    <property type="entry name" value="EAL"/>
    <property type="match status" value="1"/>
</dbReference>
<dbReference type="PROSITE" id="PS50112">
    <property type="entry name" value="PAS"/>
    <property type="match status" value="1"/>
</dbReference>
<evidence type="ECO:0000259" key="2">
    <source>
        <dbReference type="PROSITE" id="PS50110"/>
    </source>
</evidence>
<dbReference type="Gene3D" id="3.40.50.2300">
    <property type="match status" value="1"/>
</dbReference>
<dbReference type="SUPFAM" id="SSF55785">
    <property type="entry name" value="PYP-like sensor domain (PAS domain)"/>
    <property type="match status" value="1"/>
</dbReference>
<feature type="domain" description="Response regulatory" evidence="2">
    <location>
        <begin position="3"/>
        <end position="121"/>
    </location>
</feature>
<dbReference type="SUPFAM" id="SSF52172">
    <property type="entry name" value="CheY-like"/>
    <property type="match status" value="1"/>
</dbReference>
<feature type="domain" description="PAC" evidence="4">
    <location>
        <begin position="224"/>
        <end position="276"/>
    </location>
</feature>
<dbReference type="PROSITE" id="PS50883">
    <property type="entry name" value="EAL"/>
    <property type="match status" value="1"/>
</dbReference>
<dbReference type="InterPro" id="IPR000700">
    <property type="entry name" value="PAS-assoc_C"/>
</dbReference>
<organism evidence="7 8">
    <name type="scientific">Roseomonas haemaphysalidis</name>
    <dbReference type="NCBI Taxonomy" id="2768162"/>
    <lineage>
        <taxon>Bacteria</taxon>
        <taxon>Pseudomonadati</taxon>
        <taxon>Pseudomonadota</taxon>
        <taxon>Alphaproteobacteria</taxon>
        <taxon>Acetobacterales</taxon>
        <taxon>Roseomonadaceae</taxon>
        <taxon>Roseomonas</taxon>
    </lineage>
</organism>
<dbReference type="InterPro" id="IPR035965">
    <property type="entry name" value="PAS-like_dom_sf"/>
</dbReference>
<dbReference type="InterPro" id="IPR052155">
    <property type="entry name" value="Biofilm_reg_signaling"/>
</dbReference>
<dbReference type="Pfam" id="PF00563">
    <property type="entry name" value="EAL"/>
    <property type="match status" value="1"/>
</dbReference>
<dbReference type="SMART" id="SM00052">
    <property type="entry name" value="EAL"/>
    <property type="match status" value="1"/>
</dbReference>
<dbReference type="NCBIfam" id="TIGR00254">
    <property type="entry name" value="GGDEF"/>
    <property type="match status" value="1"/>
</dbReference>